<dbReference type="PANTHER" id="PTHR28008:SF1">
    <property type="entry name" value="DOMAIN PROTEIN, PUTATIVE (AFU_ORTHOLOGUE AFUA_3G10980)-RELATED"/>
    <property type="match status" value="1"/>
</dbReference>
<feature type="domain" description="VanZ-like" evidence="2">
    <location>
        <begin position="41"/>
        <end position="127"/>
    </location>
</feature>
<keyword evidence="1" id="KW-0472">Membrane</keyword>
<comment type="caution">
    <text evidence="3">The sequence shown here is derived from an EMBL/GenBank/DDBJ whole genome shotgun (WGS) entry which is preliminary data.</text>
</comment>
<feature type="transmembrane region" description="Helical" evidence="1">
    <location>
        <begin position="109"/>
        <end position="129"/>
    </location>
</feature>
<evidence type="ECO:0000313" key="4">
    <source>
        <dbReference type="Proteomes" id="UP000317169"/>
    </source>
</evidence>
<reference evidence="3 4" key="1">
    <citation type="submission" date="2019-06" db="EMBL/GenBank/DDBJ databases">
        <title>Flavibacter putida gen. nov., sp. nov., a novel marine bacterium of the family Flavobacteriaceae isolated from coastal seawater.</title>
        <authorList>
            <person name="Feng X."/>
        </authorList>
    </citation>
    <scope>NUCLEOTIDE SEQUENCE [LARGE SCALE GENOMIC DNA]</scope>
    <source>
        <strain evidence="3 4">PLHSN227</strain>
    </source>
</reference>
<organism evidence="3 4">
    <name type="scientific">Haloflavibacter putidus</name>
    <dbReference type="NCBI Taxonomy" id="2576776"/>
    <lineage>
        <taxon>Bacteria</taxon>
        <taxon>Pseudomonadati</taxon>
        <taxon>Bacteroidota</taxon>
        <taxon>Flavobacteriia</taxon>
        <taxon>Flavobacteriales</taxon>
        <taxon>Flavobacteriaceae</taxon>
        <taxon>Haloflavibacter</taxon>
    </lineage>
</organism>
<dbReference type="Proteomes" id="UP000317169">
    <property type="component" value="Unassembled WGS sequence"/>
</dbReference>
<keyword evidence="4" id="KW-1185">Reference proteome</keyword>
<dbReference type="OrthoDB" id="5472246at2"/>
<dbReference type="AlphaFoldDB" id="A0A508A1B6"/>
<accession>A0A508A1B6</accession>
<dbReference type="PANTHER" id="PTHR28008">
    <property type="entry name" value="DOMAIN PROTEIN, PUTATIVE (AFU_ORTHOLOGUE AFUA_3G10980)-RELATED"/>
    <property type="match status" value="1"/>
</dbReference>
<evidence type="ECO:0000313" key="3">
    <source>
        <dbReference type="EMBL" id="TQD39622.1"/>
    </source>
</evidence>
<proteinExistence type="predicted"/>
<evidence type="ECO:0000259" key="2">
    <source>
        <dbReference type="Pfam" id="PF04892"/>
    </source>
</evidence>
<protein>
    <recommendedName>
        <fullName evidence="2">VanZ-like domain-containing protein</fullName>
    </recommendedName>
</protein>
<dbReference type="InterPro" id="IPR006976">
    <property type="entry name" value="VanZ-like"/>
</dbReference>
<feature type="transmembrane region" description="Helical" evidence="1">
    <location>
        <begin position="78"/>
        <end position="97"/>
    </location>
</feature>
<dbReference type="RefSeq" id="WP_141420865.1">
    <property type="nucleotide sequence ID" value="NZ_VIAR01000003.1"/>
</dbReference>
<dbReference type="Gene3D" id="1.20.950.20">
    <property type="entry name" value="Transmembrane di-heme cytochromes, Chain C"/>
    <property type="match status" value="1"/>
</dbReference>
<keyword evidence="1" id="KW-1133">Transmembrane helix</keyword>
<evidence type="ECO:0000256" key="1">
    <source>
        <dbReference type="SAM" id="Phobius"/>
    </source>
</evidence>
<feature type="transmembrane region" description="Helical" evidence="1">
    <location>
        <begin position="12"/>
        <end position="35"/>
    </location>
</feature>
<dbReference type="EMBL" id="VIAR01000003">
    <property type="protein sequence ID" value="TQD39622.1"/>
    <property type="molecule type" value="Genomic_DNA"/>
</dbReference>
<keyword evidence="1" id="KW-0812">Transmembrane</keyword>
<sequence length="140" mass="15945">MPKLIKKLLDPKLGLVLAVIYTLALLLLSLISLQGLPQAEVENADKIFHTLAYAGLTFLWYLQYFSRSTRNKKRLKKKPLLLICLAIVLFGIFIEVLQESITAYRTFDVWDITANFLGTLLALMVILALEPKLEKVKKKL</sequence>
<gene>
    <name evidence="3" type="ORF">FKR84_03760</name>
</gene>
<dbReference type="Pfam" id="PF04892">
    <property type="entry name" value="VanZ"/>
    <property type="match status" value="1"/>
</dbReference>
<name>A0A508A1B6_9FLAO</name>
<feature type="transmembrane region" description="Helical" evidence="1">
    <location>
        <begin position="47"/>
        <end position="66"/>
    </location>
</feature>
<dbReference type="NCBIfam" id="NF037970">
    <property type="entry name" value="vanZ_1"/>
    <property type="match status" value="1"/>
</dbReference>